<name>A0ACC1WUV2_MELAZ</name>
<evidence type="ECO:0000313" key="1">
    <source>
        <dbReference type="EMBL" id="KAJ4702985.1"/>
    </source>
</evidence>
<comment type="caution">
    <text evidence="1">The sequence shown here is derived from an EMBL/GenBank/DDBJ whole genome shotgun (WGS) entry which is preliminary data.</text>
</comment>
<dbReference type="Proteomes" id="UP001164539">
    <property type="component" value="Chromosome 13"/>
</dbReference>
<proteinExistence type="predicted"/>
<sequence>MKATAAAASGGSSGGGVGGVRSESEKEKTKLRERQRRAITTKIFHGLRKWGGYHLSPRSDINEVLRELAKEAGWIVEPDGTTYRARVPLNHCPACGGATSTTSSGIAAGGGDSSTTESPRHVSLGVETMMINNITAGTGGSSTSPYFSTDRGGITEIPLALYIYGAGVPRGPHSSTSAATTTASTAMCGGGAAAAVTLAMQQQQQQQAQYYYNLQEVRASNQNTPVSSPLRRPT</sequence>
<dbReference type="EMBL" id="CM051406">
    <property type="protein sequence ID" value="KAJ4702985.1"/>
    <property type="molecule type" value="Genomic_DNA"/>
</dbReference>
<protein>
    <submittedName>
        <fullName evidence="1">Beta-amylase</fullName>
    </submittedName>
</protein>
<accession>A0ACC1WUV2</accession>
<evidence type="ECO:0000313" key="2">
    <source>
        <dbReference type="Proteomes" id="UP001164539"/>
    </source>
</evidence>
<gene>
    <name evidence="1" type="ORF">OWV82_022958</name>
</gene>
<reference evidence="1 2" key="1">
    <citation type="journal article" date="2023" name="Science">
        <title>Complex scaffold remodeling in plant triterpene biosynthesis.</title>
        <authorList>
            <person name="De La Pena R."/>
            <person name="Hodgson H."/>
            <person name="Liu J.C."/>
            <person name="Stephenson M.J."/>
            <person name="Martin A.C."/>
            <person name="Owen C."/>
            <person name="Harkess A."/>
            <person name="Leebens-Mack J."/>
            <person name="Jimenez L.E."/>
            <person name="Osbourn A."/>
            <person name="Sattely E.S."/>
        </authorList>
    </citation>
    <scope>NUCLEOTIDE SEQUENCE [LARGE SCALE GENOMIC DNA]</scope>
    <source>
        <strain evidence="2">cv. JPN11</strain>
        <tissue evidence="1">Leaf</tissue>
    </source>
</reference>
<keyword evidence="2" id="KW-1185">Reference proteome</keyword>
<organism evidence="1 2">
    <name type="scientific">Melia azedarach</name>
    <name type="common">Chinaberry tree</name>
    <dbReference type="NCBI Taxonomy" id="155640"/>
    <lineage>
        <taxon>Eukaryota</taxon>
        <taxon>Viridiplantae</taxon>
        <taxon>Streptophyta</taxon>
        <taxon>Embryophyta</taxon>
        <taxon>Tracheophyta</taxon>
        <taxon>Spermatophyta</taxon>
        <taxon>Magnoliopsida</taxon>
        <taxon>eudicotyledons</taxon>
        <taxon>Gunneridae</taxon>
        <taxon>Pentapetalae</taxon>
        <taxon>rosids</taxon>
        <taxon>malvids</taxon>
        <taxon>Sapindales</taxon>
        <taxon>Meliaceae</taxon>
        <taxon>Melia</taxon>
    </lineage>
</organism>